<dbReference type="SUPFAM" id="SSF109854">
    <property type="entry name" value="DinB/YfiT-like putative metalloenzymes"/>
    <property type="match status" value="1"/>
</dbReference>
<keyword evidence="3" id="KW-1185">Reference proteome</keyword>
<accession>A0ABV4URM9</accession>
<dbReference type="InterPro" id="IPR017517">
    <property type="entry name" value="Maleyloyr_isom"/>
</dbReference>
<dbReference type="EMBL" id="JBHDLJ010000023">
    <property type="protein sequence ID" value="MFB0836326.1"/>
    <property type="molecule type" value="Genomic_DNA"/>
</dbReference>
<evidence type="ECO:0000259" key="1">
    <source>
        <dbReference type="Pfam" id="PF11716"/>
    </source>
</evidence>
<sequence length="218" mass="23632">MSSRDGAVAWPAVHEERRALIEDLATARPEQWATPSLCPDWDVHDVVAHLVDSAKTTRWGFMRRLAAARFDFDRDNAAGVARERAATPAATLAEFRRVLTETKTPPAAPATRLVEAIVHGEDIRRPLGITRNYPIEHVATALQHQLKTSVSMGGGQQRAAALRLVATDSDVDAGTGAEVRGTTLSLLLAVSGRPVDQNEFAGEGAAEFVKRLTPTPRR</sequence>
<name>A0ABV4URM9_9MICC</name>
<gene>
    <name evidence="2" type="ORF">ACETWP_17180</name>
</gene>
<keyword evidence="2" id="KW-0413">Isomerase</keyword>
<organism evidence="2 3">
    <name type="scientific">Arthrobacter halodurans</name>
    <dbReference type="NCBI Taxonomy" id="516699"/>
    <lineage>
        <taxon>Bacteria</taxon>
        <taxon>Bacillati</taxon>
        <taxon>Actinomycetota</taxon>
        <taxon>Actinomycetes</taxon>
        <taxon>Micrococcales</taxon>
        <taxon>Micrococcaceae</taxon>
        <taxon>Arthrobacter</taxon>
    </lineage>
</organism>
<dbReference type="NCBIfam" id="TIGR03083">
    <property type="entry name" value="maleylpyruvate isomerase family mycothiol-dependent enzyme"/>
    <property type="match status" value="1"/>
</dbReference>
<feature type="domain" description="Mycothiol-dependent maleylpyruvate isomerase metal-binding" evidence="1">
    <location>
        <begin position="14"/>
        <end position="101"/>
    </location>
</feature>
<dbReference type="RefSeq" id="WP_373973512.1">
    <property type="nucleotide sequence ID" value="NZ_JBHDLJ010000023.1"/>
</dbReference>
<dbReference type="Gene3D" id="1.20.120.450">
    <property type="entry name" value="dinb family like domain"/>
    <property type="match status" value="1"/>
</dbReference>
<comment type="caution">
    <text evidence="2">The sequence shown here is derived from an EMBL/GenBank/DDBJ whole genome shotgun (WGS) entry which is preliminary data.</text>
</comment>
<evidence type="ECO:0000313" key="2">
    <source>
        <dbReference type="EMBL" id="MFB0836326.1"/>
    </source>
</evidence>
<dbReference type="InterPro" id="IPR024344">
    <property type="entry name" value="MDMPI_metal-binding"/>
</dbReference>
<dbReference type="GO" id="GO:0016853">
    <property type="term" value="F:isomerase activity"/>
    <property type="evidence" value="ECO:0007669"/>
    <property type="project" value="UniProtKB-KW"/>
</dbReference>
<reference evidence="2 3" key="1">
    <citation type="submission" date="2024-09" db="EMBL/GenBank/DDBJ databases">
        <authorList>
            <person name="Salinas-Garcia M.A."/>
            <person name="Prieme A."/>
        </authorList>
    </citation>
    <scope>NUCLEOTIDE SEQUENCE [LARGE SCALE GENOMIC DNA]</scope>
    <source>
        <strain evidence="2 3">DSM 21081</strain>
    </source>
</reference>
<dbReference type="InterPro" id="IPR034660">
    <property type="entry name" value="DinB/YfiT-like"/>
</dbReference>
<protein>
    <submittedName>
        <fullName evidence="2">Maleylpyruvate isomerase family mycothiol-dependent enzyme</fullName>
    </submittedName>
</protein>
<evidence type="ECO:0000313" key="3">
    <source>
        <dbReference type="Proteomes" id="UP001575652"/>
    </source>
</evidence>
<proteinExistence type="predicted"/>
<dbReference type="Proteomes" id="UP001575652">
    <property type="component" value="Unassembled WGS sequence"/>
</dbReference>
<dbReference type="Pfam" id="PF11716">
    <property type="entry name" value="MDMPI_N"/>
    <property type="match status" value="1"/>
</dbReference>